<evidence type="ECO:0000313" key="2">
    <source>
        <dbReference type="EMBL" id="CAB1369955.1"/>
    </source>
</evidence>
<dbReference type="OrthoDB" id="8561330at2"/>
<protein>
    <recommendedName>
        <fullName evidence="1">Cytoskeleton protein RodZ-like C-terminal domain-containing protein</fullName>
    </recommendedName>
</protein>
<evidence type="ECO:0000313" key="3">
    <source>
        <dbReference type="Proteomes" id="UP000515733"/>
    </source>
</evidence>
<dbReference type="SUPFAM" id="SSF47413">
    <property type="entry name" value="lambda repressor-like DNA-binding domains"/>
    <property type="match status" value="1"/>
</dbReference>
<dbReference type="Proteomes" id="UP000515733">
    <property type="component" value="Chromosome"/>
</dbReference>
<organism evidence="2 3">
    <name type="scientific">Denitratisoma oestradiolicum</name>
    <dbReference type="NCBI Taxonomy" id="311182"/>
    <lineage>
        <taxon>Bacteria</taxon>
        <taxon>Pseudomonadati</taxon>
        <taxon>Pseudomonadota</taxon>
        <taxon>Betaproteobacteria</taxon>
        <taxon>Nitrosomonadales</taxon>
        <taxon>Sterolibacteriaceae</taxon>
        <taxon>Denitratisoma</taxon>
    </lineage>
</organism>
<dbReference type="EMBL" id="LR778301">
    <property type="protein sequence ID" value="CAB1369955.1"/>
    <property type="molecule type" value="Genomic_DNA"/>
</dbReference>
<dbReference type="InterPro" id="IPR025194">
    <property type="entry name" value="RodZ-like_C"/>
</dbReference>
<proteinExistence type="predicted"/>
<feature type="domain" description="Cytoskeleton protein RodZ-like C-terminal" evidence="1">
    <location>
        <begin position="213"/>
        <end position="284"/>
    </location>
</feature>
<evidence type="ECO:0000259" key="1">
    <source>
        <dbReference type="Pfam" id="PF13464"/>
    </source>
</evidence>
<keyword evidence="3" id="KW-1185">Reference proteome</keyword>
<dbReference type="AlphaFoldDB" id="A0A6S6Y0F2"/>
<name>A0A6S6Y0F2_9PROT</name>
<dbReference type="Pfam" id="PF13464">
    <property type="entry name" value="RodZ_C"/>
    <property type="match status" value="1"/>
</dbReference>
<dbReference type="InterPro" id="IPR050400">
    <property type="entry name" value="Bact_Cytoskel_RodZ"/>
</dbReference>
<dbReference type="RefSeq" id="WP_145772157.1">
    <property type="nucleotide sequence ID" value="NZ_LR778301.1"/>
</dbReference>
<dbReference type="KEGG" id="doe:DENOEST_2790"/>
<dbReference type="PANTHER" id="PTHR34475:SF1">
    <property type="entry name" value="CYTOSKELETON PROTEIN RODZ"/>
    <property type="match status" value="1"/>
</dbReference>
<sequence length="286" mass="30652">MSEQSLDADAGPELPPVPETIPVQLPGARLRQAREGMGMGIDDVAQILKFSHRQIEALERDDYQVLQGATFVRGFVRVYAKLLKLDAGDLLSRLDTEVPVTQAEIAAPCNMGDAAPEAFVERNQRALIIGLLFLVVAVVAGYLYTRRDVGAPEGTVPLSSVANPAVEAMPPPMESQVPVTVSSPVEPVSPDTAAAAPLPMQSAAAVAAAPALVFDFDDISWLEVKDATQRIILTGEFPKGSHQTVSGRPPYQLWIGKASGVRVVYGDRKVDLQPHTRDAVARLTLD</sequence>
<dbReference type="PANTHER" id="PTHR34475">
    <property type="match status" value="1"/>
</dbReference>
<accession>A0A6S6Y0F2</accession>
<dbReference type="Pfam" id="PF13413">
    <property type="entry name" value="HTH_25"/>
    <property type="match status" value="1"/>
</dbReference>
<dbReference type="CDD" id="cd00093">
    <property type="entry name" value="HTH_XRE"/>
    <property type="match status" value="1"/>
</dbReference>
<reference evidence="2 3" key="1">
    <citation type="submission" date="2020-03" db="EMBL/GenBank/DDBJ databases">
        <authorList>
            <consortium name="Genoscope - CEA"/>
            <person name="William W."/>
        </authorList>
    </citation>
    <scope>NUCLEOTIDE SEQUENCE [LARGE SCALE GENOMIC DNA]</scope>
    <source>
        <strain evidence="3">DSM 16959</strain>
    </source>
</reference>
<dbReference type="Gene3D" id="1.10.260.40">
    <property type="entry name" value="lambda repressor-like DNA-binding domains"/>
    <property type="match status" value="1"/>
</dbReference>
<gene>
    <name evidence="2" type="ORF">DENOEST_2790</name>
</gene>
<dbReference type="GO" id="GO:0003677">
    <property type="term" value="F:DNA binding"/>
    <property type="evidence" value="ECO:0007669"/>
    <property type="project" value="InterPro"/>
</dbReference>
<dbReference type="InterPro" id="IPR010982">
    <property type="entry name" value="Lambda_DNA-bd_dom_sf"/>
</dbReference>
<dbReference type="InterPro" id="IPR001387">
    <property type="entry name" value="Cro/C1-type_HTH"/>
</dbReference>